<keyword evidence="2" id="KW-1185">Reference proteome</keyword>
<evidence type="ECO:0008006" key="3">
    <source>
        <dbReference type="Google" id="ProtNLM"/>
    </source>
</evidence>
<accession>A0ABY4BRJ8</accession>
<reference evidence="1 2" key="1">
    <citation type="submission" date="2022-03" db="EMBL/GenBank/DDBJ databases">
        <title>Chryseobacterium sp. isolated from particulate matters in swine house.</title>
        <authorList>
            <person name="Won M."/>
            <person name="Kim S.-J."/>
            <person name="Kwon S.-W."/>
        </authorList>
    </citation>
    <scope>NUCLEOTIDE SEQUENCE [LARGE SCALE GENOMIC DNA]</scope>
    <source>
        <strain evidence="1 2">SC2-2</strain>
    </source>
</reference>
<organism evidence="1 2">
    <name type="scientific">Chryseobacterium suipulveris</name>
    <dbReference type="NCBI Taxonomy" id="2929800"/>
    <lineage>
        <taxon>Bacteria</taxon>
        <taxon>Pseudomonadati</taxon>
        <taxon>Bacteroidota</taxon>
        <taxon>Flavobacteriia</taxon>
        <taxon>Flavobacteriales</taxon>
        <taxon>Weeksellaceae</taxon>
        <taxon>Chryseobacterium group</taxon>
        <taxon>Chryseobacterium</taxon>
    </lineage>
</organism>
<dbReference type="Proteomes" id="UP000831460">
    <property type="component" value="Chromosome"/>
</dbReference>
<protein>
    <recommendedName>
        <fullName evidence="3">General stress protein 17M-like domain-containing protein</fullName>
    </recommendedName>
</protein>
<proteinExistence type="predicted"/>
<evidence type="ECO:0000313" key="1">
    <source>
        <dbReference type="EMBL" id="UOE41823.1"/>
    </source>
</evidence>
<name>A0ABY4BRJ8_9FLAO</name>
<dbReference type="RefSeq" id="WP_243550734.1">
    <property type="nucleotide sequence ID" value="NZ_CP094532.1"/>
</dbReference>
<sequence>MNYTVVGLFPSQDQAKDVSASLEEFGFEDQDYIIYRTDRENAPEVKRNFWKRLFGQETLYTEKIEQDKLITSVVVQNEEELDQVKKSFERNDVVKIYEFQDMTLEEAKDLNYIKKIVELRAKSHIYAMPEIAVSSGAISEGINAEVKA</sequence>
<dbReference type="EMBL" id="CP094532">
    <property type="protein sequence ID" value="UOE41823.1"/>
    <property type="molecule type" value="Genomic_DNA"/>
</dbReference>
<gene>
    <name evidence="1" type="ORF">MTP09_04095</name>
</gene>
<evidence type="ECO:0000313" key="2">
    <source>
        <dbReference type="Proteomes" id="UP000831460"/>
    </source>
</evidence>